<protein>
    <submittedName>
        <fullName evidence="6">Sugar ABC transporter substrate-binding protein</fullName>
    </submittedName>
</protein>
<dbReference type="Proteomes" id="UP000287687">
    <property type="component" value="Unassembled WGS sequence"/>
</dbReference>
<feature type="chain" id="PRO_5018773148" evidence="3">
    <location>
        <begin position="19"/>
        <end position="418"/>
    </location>
</feature>
<dbReference type="EMBL" id="SBIP01000002">
    <property type="protein sequence ID" value="RWX79324.1"/>
    <property type="molecule type" value="Genomic_DNA"/>
</dbReference>
<dbReference type="RefSeq" id="WP_128443298.1">
    <property type="nucleotide sequence ID" value="NZ_SBIP01000002.1"/>
</dbReference>
<feature type="domain" description="Polysaccharide export protein N-terminal" evidence="4">
    <location>
        <begin position="32"/>
        <end position="118"/>
    </location>
</feature>
<feature type="domain" description="AprE-like long alpha-helical hairpin" evidence="5">
    <location>
        <begin position="171"/>
        <end position="355"/>
    </location>
</feature>
<name>A0A3S3SFV5_9HYPH</name>
<comment type="caution">
    <text evidence="6">The sequence shown here is derived from an EMBL/GenBank/DDBJ whole genome shotgun (WGS) entry which is preliminary data.</text>
</comment>
<dbReference type="InterPro" id="IPR003715">
    <property type="entry name" value="Poly_export_N"/>
</dbReference>
<dbReference type="OrthoDB" id="9798876at2"/>
<dbReference type="PANTHER" id="PTHR33619">
    <property type="entry name" value="POLYSACCHARIDE EXPORT PROTEIN GFCE-RELATED"/>
    <property type="match status" value="1"/>
</dbReference>
<proteinExistence type="predicted"/>
<dbReference type="InterPro" id="IPR049712">
    <property type="entry name" value="Poly_export"/>
</dbReference>
<dbReference type="InterPro" id="IPR058781">
    <property type="entry name" value="HH_AprE-like"/>
</dbReference>
<keyword evidence="2" id="KW-0175">Coiled coil</keyword>
<gene>
    <name evidence="6" type="ORF">EPK99_12315</name>
</gene>
<keyword evidence="7" id="KW-1185">Reference proteome</keyword>
<dbReference type="AlphaFoldDB" id="A0A3S3SFV5"/>
<dbReference type="Gene3D" id="3.30.1950.10">
    <property type="entry name" value="wza like domain"/>
    <property type="match status" value="1"/>
</dbReference>
<feature type="coiled-coil region" evidence="2">
    <location>
        <begin position="330"/>
        <end position="357"/>
    </location>
</feature>
<dbReference type="Pfam" id="PF25994">
    <property type="entry name" value="HH_AprE"/>
    <property type="match status" value="1"/>
</dbReference>
<evidence type="ECO:0000313" key="6">
    <source>
        <dbReference type="EMBL" id="RWX79324.1"/>
    </source>
</evidence>
<sequence>MRKNLASAGRVTATFVLAATAFAISTVSSGAADSGYKLGVMDKLRIRVAEWQPADGSIKNWDVVGGEYTVGPSGAISIPFIGDLAAAGKTTGEVAGEIGEELRTKFALRNLPSASVEVAEFRPVFLAGDVDKPGEYPYSPRLTVLKALSLAGGLKRSEAGQRFARDFLNAQGEAAVYDSQRARLIARRARLLSEVGNAKEIEMPPELKNFKNAQQLLDSEASLMKSRRDRYEFQLKALADLRSLLQSEVQSLAQKTETQKRQLEIATDSRDKMSRLTEQGITNNNRLITLEERTADIQTSLLDIDTNALQAKQSISKADQDEINIRNDWVAQRAKELQDTEAELEKLSLQLGTSRQLMTEALAQSAEALKFDPSRQAANIKYTVVRDAGQGAKEVSVDENTELQPGDVVKVTSELLMQ</sequence>
<evidence type="ECO:0000259" key="5">
    <source>
        <dbReference type="Pfam" id="PF25994"/>
    </source>
</evidence>
<evidence type="ECO:0000313" key="7">
    <source>
        <dbReference type="Proteomes" id="UP000287687"/>
    </source>
</evidence>
<keyword evidence="1 3" id="KW-0732">Signal</keyword>
<evidence type="ECO:0000256" key="1">
    <source>
        <dbReference type="ARBA" id="ARBA00022729"/>
    </source>
</evidence>
<dbReference type="GO" id="GO:0015159">
    <property type="term" value="F:polysaccharide transmembrane transporter activity"/>
    <property type="evidence" value="ECO:0007669"/>
    <property type="project" value="InterPro"/>
</dbReference>
<dbReference type="Pfam" id="PF02563">
    <property type="entry name" value="Poly_export"/>
    <property type="match status" value="1"/>
</dbReference>
<accession>A0A3S3SFV5</accession>
<evidence type="ECO:0000256" key="2">
    <source>
        <dbReference type="SAM" id="Coils"/>
    </source>
</evidence>
<feature type="signal peptide" evidence="3">
    <location>
        <begin position="1"/>
        <end position="18"/>
    </location>
</feature>
<evidence type="ECO:0000256" key="3">
    <source>
        <dbReference type="SAM" id="SignalP"/>
    </source>
</evidence>
<dbReference type="PANTHER" id="PTHR33619:SF3">
    <property type="entry name" value="POLYSACCHARIDE EXPORT PROTEIN GFCE-RELATED"/>
    <property type="match status" value="1"/>
</dbReference>
<evidence type="ECO:0000259" key="4">
    <source>
        <dbReference type="Pfam" id="PF02563"/>
    </source>
</evidence>
<organism evidence="6 7">
    <name type="scientific">Neorhizobium lilium</name>
    <dbReference type="NCBI Taxonomy" id="2503024"/>
    <lineage>
        <taxon>Bacteria</taxon>
        <taxon>Pseudomonadati</taxon>
        <taxon>Pseudomonadota</taxon>
        <taxon>Alphaproteobacteria</taxon>
        <taxon>Hyphomicrobiales</taxon>
        <taxon>Rhizobiaceae</taxon>
        <taxon>Rhizobium/Agrobacterium group</taxon>
        <taxon>Neorhizobium</taxon>
    </lineage>
</organism>
<dbReference type="Gene3D" id="3.10.560.10">
    <property type="entry name" value="Outer membrane lipoprotein wza domain like"/>
    <property type="match status" value="1"/>
</dbReference>
<reference evidence="6 7" key="1">
    <citation type="submission" date="2019-01" db="EMBL/GenBank/DDBJ databases">
        <title>The draft genome of Rhizobium sp. 24NR.</title>
        <authorList>
            <person name="Liu L."/>
            <person name="Liang L."/>
            <person name="Shi S."/>
            <person name="Xu L."/>
            <person name="Wang X."/>
            <person name="Li L."/>
            <person name="Zhang X."/>
        </authorList>
    </citation>
    <scope>NUCLEOTIDE SEQUENCE [LARGE SCALE GENOMIC DNA]</scope>
    <source>
        <strain evidence="6 7">24NR</strain>
    </source>
</reference>